<gene>
    <name evidence="2" type="ORF">L596_026153</name>
</gene>
<reference evidence="2 3" key="2">
    <citation type="journal article" date="2019" name="G3 (Bethesda)">
        <title>Hybrid Assembly of the Genome of the Entomopathogenic Nematode Steinernema carpocapsae Identifies the X-Chromosome.</title>
        <authorList>
            <person name="Serra L."/>
            <person name="Macchietto M."/>
            <person name="Macias-Munoz A."/>
            <person name="McGill C.J."/>
            <person name="Rodriguez I.M."/>
            <person name="Rodriguez B."/>
            <person name="Murad R."/>
            <person name="Mortazavi A."/>
        </authorList>
    </citation>
    <scope>NUCLEOTIDE SEQUENCE [LARGE SCALE GENOMIC DNA]</scope>
    <source>
        <strain evidence="2 3">ALL</strain>
    </source>
</reference>
<organism evidence="2 3">
    <name type="scientific">Steinernema carpocapsae</name>
    <name type="common">Entomopathogenic nematode</name>
    <dbReference type="NCBI Taxonomy" id="34508"/>
    <lineage>
        <taxon>Eukaryota</taxon>
        <taxon>Metazoa</taxon>
        <taxon>Ecdysozoa</taxon>
        <taxon>Nematoda</taxon>
        <taxon>Chromadorea</taxon>
        <taxon>Rhabditida</taxon>
        <taxon>Tylenchina</taxon>
        <taxon>Panagrolaimomorpha</taxon>
        <taxon>Strongyloidoidea</taxon>
        <taxon>Steinernematidae</taxon>
        <taxon>Steinernema</taxon>
    </lineage>
</organism>
<feature type="transmembrane region" description="Helical" evidence="1">
    <location>
        <begin position="20"/>
        <end position="44"/>
    </location>
</feature>
<keyword evidence="1" id="KW-0812">Transmembrane</keyword>
<protein>
    <submittedName>
        <fullName evidence="2">Uncharacterized protein</fullName>
    </submittedName>
</protein>
<proteinExistence type="predicted"/>
<comment type="caution">
    <text evidence="2">The sequence shown here is derived from an EMBL/GenBank/DDBJ whole genome shotgun (WGS) entry which is preliminary data.</text>
</comment>
<evidence type="ECO:0000256" key="1">
    <source>
        <dbReference type="SAM" id="Phobius"/>
    </source>
</evidence>
<dbReference type="Proteomes" id="UP000298663">
    <property type="component" value="Unassembled WGS sequence"/>
</dbReference>
<evidence type="ECO:0000313" key="3">
    <source>
        <dbReference type="Proteomes" id="UP000298663"/>
    </source>
</evidence>
<dbReference type="EMBL" id="AZBU02000010">
    <property type="protein sequence ID" value="TKR62158.1"/>
    <property type="molecule type" value="Genomic_DNA"/>
</dbReference>
<name>A0A4U5M0I2_STECR</name>
<accession>A0A4U5M0I2</accession>
<keyword evidence="3" id="KW-1185">Reference proteome</keyword>
<reference evidence="2 3" key="1">
    <citation type="journal article" date="2015" name="Genome Biol.">
        <title>Comparative genomics of Steinernema reveals deeply conserved gene regulatory networks.</title>
        <authorList>
            <person name="Dillman A.R."/>
            <person name="Macchietto M."/>
            <person name="Porter C.F."/>
            <person name="Rogers A."/>
            <person name="Williams B."/>
            <person name="Antoshechkin I."/>
            <person name="Lee M.M."/>
            <person name="Goodwin Z."/>
            <person name="Lu X."/>
            <person name="Lewis E.E."/>
            <person name="Goodrich-Blair H."/>
            <person name="Stock S.P."/>
            <person name="Adams B.J."/>
            <person name="Sternberg P.W."/>
            <person name="Mortazavi A."/>
        </authorList>
    </citation>
    <scope>NUCLEOTIDE SEQUENCE [LARGE SCALE GENOMIC DNA]</scope>
    <source>
        <strain evidence="2 3">ALL</strain>
    </source>
</reference>
<dbReference type="AlphaFoldDB" id="A0A4U5M0I2"/>
<sequence length="114" mass="13023">MFNPSTANAFGPDDYPIISWVFLIAGLCGILQPLQAACIPLRFWSHLPLSQHSSSREQCNLCADSRSHHVHRRRVPPNLLGQAFRRSCRLLLASWHFLPRLHVRKSLCVHVFSL</sequence>
<keyword evidence="1" id="KW-0472">Membrane</keyword>
<evidence type="ECO:0000313" key="2">
    <source>
        <dbReference type="EMBL" id="TKR62158.1"/>
    </source>
</evidence>
<keyword evidence="1" id="KW-1133">Transmembrane helix</keyword>